<dbReference type="PRINTS" id="PR00507">
    <property type="entry name" value="N12N6MTFRASE"/>
</dbReference>
<dbReference type="GO" id="GO:0008168">
    <property type="term" value="F:methyltransferase activity"/>
    <property type="evidence" value="ECO:0007669"/>
    <property type="project" value="InterPro"/>
</dbReference>
<dbReference type="RefSeq" id="WP_074951037.1">
    <property type="nucleotide sequence ID" value="NZ_FPBV01000006.1"/>
</dbReference>
<organism evidence="1 2">
    <name type="scientific">Alicyclobacillus macrosporangiidus</name>
    <dbReference type="NCBI Taxonomy" id="392015"/>
    <lineage>
        <taxon>Bacteria</taxon>
        <taxon>Bacillati</taxon>
        <taxon>Bacillota</taxon>
        <taxon>Bacilli</taxon>
        <taxon>Bacillales</taxon>
        <taxon>Alicyclobacillaceae</taxon>
        <taxon>Alicyclobacillus</taxon>
    </lineage>
</organism>
<dbReference type="AlphaFoldDB" id="A0A1I7ICL3"/>
<dbReference type="STRING" id="392015.SAMN05421543_106137"/>
<dbReference type="GO" id="GO:0032259">
    <property type="term" value="P:methylation"/>
    <property type="evidence" value="ECO:0007669"/>
    <property type="project" value="InterPro"/>
</dbReference>
<accession>A0A1I7ICL3</accession>
<dbReference type="EMBL" id="FPBV01000006">
    <property type="protein sequence ID" value="SFU70692.1"/>
    <property type="molecule type" value="Genomic_DNA"/>
</dbReference>
<dbReference type="InterPro" id="IPR002052">
    <property type="entry name" value="DNA_methylase_N6_adenine_CS"/>
</dbReference>
<dbReference type="Gene3D" id="3.40.50.150">
    <property type="entry name" value="Vaccinia Virus protein VP39"/>
    <property type="match status" value="1"/>
</dbReference>
<keyword evidence="2" id="KW-1185">Reference proteome</keyword>
<evidence type="ECO:0008006" key="3">
    <source>
        <dbReference type="Google" id="ProtNLM"/>
    </source>
</evidence>
<dbReference type="InterPro" id="IPR029063">
    <property type="entry name" value="SAM-dependent_MTases_sf"/>
</dbReference>
<evidence type="ECO:0000313" key="1">
    <source>
        <dbReference type="EMBL" id="SFU70692.1"/>
    </source>
</evidence>
<protein>
    <recommendedName>
        <fullName evidence="3">Methyltransferase small domain-containing protein</fullName>
    </recommendedName>
</protein>
<dbReference type="Proteomes" id="UP000183508">
    <property type="component" value="Unassembled WGS sequence"/>
</dbReference>
<evidence type="ECO:0000313" key="2">
    <source>
        <dbReference type="Proteomes" id="UP000183508"/>
    </source>
</evidence>
<dbReference type="PROSITE" id="PS00092">
    <property type="entry name" value="N6_MTASE"/>
    <property type="match status" value="1"/>
</dbReference>
<reference evidence="2" key="1">
    <citation type="submission" date="2016-10" db="EMBL/GenBank/DDBJ databases">
        <authorList>
            <person name="Varghese N."/>
        </authorList>
    </citation>
    <scope>NUCLEOTIDE SEQUENCE [LARGE SCALE GENOMIC DNA]</scope>
    <source>
        <strain evidence="2">DSM 17980</strain>
    </source>
</reference>
<proteinExistence type="predicted"/>
<dbReference type="OrthoDB" id="9814572at2"/>
<dbReference type="SUPFAM" id="SSF53335">
    <property type="entry name" value="S-adenosyl-L-methionine-dependent methyltransferases"/>
    <property type="match status" value="1"/>
</dbReference>
<name>A0A1I7ICL3_9BACL</name>
<sequence length="174" mass="20258">MSATNRALTKRHPYDAYSTPAWVTEAIVREIVWGTDPHILEPCVGQGAILNVLVNSPVVPPAYYDYCEIQEDRDFLTYDFNDRRFDFVITNPPFSLAQEFIERSLTLANCVIMLLRLNFLASRQRKEWWQKHPPTAIHVLTKRPSFTGKGTDATDYAWFVWDTTGRQKRGLYWL</sequence>
<gene>
    <name evidence="1" type="ORF">SAMN05421543_106137</name>
</gene>
<dbReference type="GO" id="GO:0003676">
    <property type="term" value="F:nucleic acid binding"/>
    <property type="evidence" value="ECO:0007669"/>
    <property type="project" value="InterPro"/>
</dbReference>